<dbReference type="GO" id="GO:0001836">
    <property type="term" value="P:release of cytochrome c from mitochondria"/>
    <property type="evidence" value="ECO:0007669"/>
    <property type="project" value="TreeGrafter"/>
</dbReference>
<sequence length="224" mass="25233">MNGSQGLCNFGSVAIVPKNKIITDDMVKKNGYVSNKMAATEHVEDKRSSTDRIARECAYDIIHQGTGIKTEKLKPANTKYAKTLRRTVAEITEKHGIFLESAMRKLEITETTVRATIDNVANEMFVDQHFNWGRMVTLYAFCAKVAKYCADKYKKDRHVLVEKIADYTADYVAESLSTRIEQQGGWDAFVDYFPEPVNLENTVWKGLLYTMVGLGALATMVAVR</sequence>
<dbReference type="Proteomes" id="UP001208570">
    <property type="component" value="Unassembled WGS sequence"/>
</dbReference>
<dbReference type="GO" id="GO:0012505">
    <property type="term" value="C:endomembrane system"/>
    <property type="evidence" value="ECO:0007669"/>
    <property type="project" value="UniProtKB-SubCell"/>
</dbReference>
<comment type="caution">
    <text evidence="8">The sequence shown here is derived from an EMBL/GenBank/DDBJ whole genome shotgun (WGS) entry which is preliminary data.</text>
</comment>
<dbReference type="GO" id="GO:0042981">
    <property type="term" value="P:regulation of apoptotic process"/>
    <property type="evidence" value="ECO:0007669"/>
    <property type="project" value="InterPro"/>
</dbReference>
<comment type="subcellular location">
    <subcellularLocation>
        <location evidence="1">Endomembrane system</location>
    </subcellularLocation>
</comment>
<evidence type="ECO:0000259" key="7">
    <source>
        <dbReference type="SMART" id="SM00337"/>
    </source>
</evidence>
<keyword evidence="3" id="KW-0812">Transmembrane</keyword>
<dbReference type="PRINTS" id="PR01862">
    <property type="entry name" value="BCL2FAMILY"/>
</dbReference>
<dbReference type="PANTHER" id="PTHR11256">
    <property type="entry name" value="BCL-2 RELATED"/>
    <property type="match status" value="1"/>
</dbReference>
<keyword evidence="5" id="KW-1133">Transmembrane helix</keyword>
<dbReference type="InterPro" id="IPR002475">
    <property type="entry name" value="Bcl2-like"/>
</dbReference>
<dbReference type="PANTHER" id="PTHR11256:SF47">
    <property type="entry name" value="BCL-2-LIKE PROTEIN 10"/>
    <property type="match status" value="1"/>
</dbReference>
<dbReference type="GO" id="GO:0008630">
    <property type="term" value="P:intrinsic apoptotic signaling pathway in response to DNA damage"/>
    <property type="evidence" value="ECO:0007669"/>
    <property type="project" value="TreeGrafter"/>
</dbReference>
<reference evidence="8" key="1">
    <citation type="journal article" date="2023" name="Mol. Biol. Evol.">
        <title>Third-Generation Sequencing Reveals the Adaptive Role of the Epigenome in Three Deep-Sea Polychaetes.</title>
        <authorList>
            <person name="Perez M."/>
            <person name="Aroh O."/>
            <person name="Sun Y."/>
            <person name="Lan Y."/>
            <person name="Juniper S.K."/>
            <person name="Young C.R."/>
            <person name="Angers B."/>
            <person name="Qian P.Y."/>
        </authorList>
    </citation>
    <scope>NUCLEOTIDE SEQUENCE</scope>
    <source>
        <strain evidence="8">P08H-3</strain>
    </source>
</reference>
<keyword evidence="6" id="KW-0472">Membrane</keyword>
<comment type="similarity">
    <text evidence="2">Belongs to the Bcl-2 family.</text>
</comment>
<feature type="domain" description="Bcl-2 Bcl-2 homology region 1-3" evidence="7">
    <location>
        <begin position="84"/>
        <end position="186"/>
    </location>
</feature>
<evidence type="ECO:0000313" key="9">
    <source>
        <dbReference type="Proteomes" id="UP001208570"/>
    </source>
</evidence>
<evidence type="ECO:0000256" key="1">
    <source>
        <dbReference type="ARBA" id="ARBA00004308"/>
    </source>
</evidence>
<proteinExistence type="inferred from homology"/>
<dbReference type="InterPro" id="IPR046371">
    <property type="entry name" value="Bcl-2_BH1-3"/>
</dbReference>
<evidence type="ECO:0000313" key="8">
    <source>
        <dbReference type="EMBL" id="KAK2163431.1"/>
    </source>
</evidence>
<dbReference type="EMBL" id="JAODUP010000079">
    <property type="protein sequence ID" value="KAK2163431.1"/>
    <property type="molecule type" value="Genomic_DNA"/>
</dbReference>
<accession>A0AAD9K2Q1</accession>
<dbReference type="AlphaFoldDB" id="A0AAD9K2Q1"/>
<evidence type="ECO:0000256" key="4">
    <source>
        <dbReference type="ARBA" id="ARBA00022703"/>
    </source>
</evidence>
<dbReference type="InterPro" id="IPR026298">
    <property type="entry name" value="Bcl-2_fam"/>
</dbReference>
<dbReference type="SUPFAM" id="SSF56854">
    <property type="entry name" value="Bcl-2 inhibitors of programmed cell death"/>
    <property type="match status" value="1"/>
</dbReference>
<dbReference type="InterPro" id="IPR036834">
    <property type="entry name" value="Bcl-2-like_sf"/>
</dbReference>
<evidence type="ECO:0000256" key="6">
    <source>
        <dbReference type="ARBA" id="ARBA00023136"/>
    </source>
</evidence>
<gene>
    <name evidence="8" type="ORF">LSH36_79g01020</name>
</gene>
<dbReference type="GO" id="GO:0097192">
    <property type="term" value="P:extrinsic apoptotic signaling pathway in absence of ligand"/>
    <property type="evidence" value="ECO:0007669"/>
    <property type="project" value="TreeGrafter"/>
</dbReference>
<keyword evidence="9" id="KW-1185">Reference proteome</keyword>
<name>A0AAD9K2Q1_9ANNE</name>
<dbReference type="Gene3D" id="1.10.437.10">
    <property type="entry name" value="Blc2-like"/>
    <property type="match status" value="1"/>
</dbReference>
<dbReference type="SMART" id="SM00337">
    <property type="entry name" value="BCL"/>
    <property type="match status" value="1"/>
</dbReference>
<dbReference type="PROSITE" id="PS50062">
    <property type="entry name" value="BCL2_FAMILY"/>
    <property type="match status" value="1"/>
</dbReference>
<evidence type="ECO:0000256" key="3">
    <source>
        <dbReference type="ARBA" id="ARBA00022692"/>
    </source>
</evidence>
<dbReference type="Pfam" id="PF00452">
    <property type="entry name" value="Bcl-2"/>
    <property type="match status" value="1"/>
</dbReference>
<dbReference type="GO" id="GO:0005741">
    <property type="term" value="C:mitochondrial outer membrane"/>
    <property type="evidence" value="ECO:0007669"/>
    <property type="project" value="TreeGrafter"/>
</dbReference>
<evidence type="ECO:0000256" key="5">
    <source>
        <dbReference type="ARBA" id="ARBA00022989"/>
    </source>
</evidence>
<protein>
    <recommendedName>
        <fullName evidence="7">Bcl-2 Bcl-2 homology region 1-3 domain-containing protein</fullName>
    </recommendedName>
</protein>
<evidence type="ECO:0000256" key="2">
    <source>
        <dbReference type="ARBA" id="ARBA00009458"/>
    </source>
</evidence>
<organism evidence="8 9">
    <name type="scientific">Paralvinella palmiformis</name>
    <dbReference type="NCBI Taxonomy" id="53620"/>
    <lineage>
        <taxon>Eukaryota</taxon>
        <taxon>Metazoa</taxon>
        <taxon>Spiralia</taxon>
        <taxon>Lophotrochozoa</taxon>
        <taxon>Annelida</taxon>
        <taxon>Polychaeta</taxon>
        <taxon>Sedentaria</taxon>
        <taxon>Canalipalpata</taxon>
        <taxon>Terebellida</taxon>
        <taxon>Terebelliformia</taxon>
        <taxon>Alvinellidae</taxon>
        <taxon>Paralvinella</taxon>
    </lineage>
</organism>
<dbReference type="GO" id="GO:0051400">
    <property type="term" value="F:BH domain binding"/>
    <property type="evidence" value="ECO:0007669"/>
    <property type="project" value="TreeGrafter"/>
</dbReference>
<keyword evidence="4" id="KW-0053">Apoptosis</keyword>
<dbReference type="CDD" id="cd06845">
    <property type="entry name" value="Bcl-2_like"/>
    <property type="match status" value="1"/>
</dbReference>